<evidence type="ECO:0000256" key="5">
    <source>
        <dbReference type="ARBA" id="ARBA00023128"/>
    </source>
</evidence>
<evidence type="ECO:0000256" key="3">
    <source>
        <dbReference type="ARBA" id="ARBA00022946"/>
    </source>
</evidence>
<comment type="caution">
    <text evidence="11">The sequence shown here is derived from an EMBL/GenBank/DDBJ whole genome shotgun (WGS) entry which is preliminary data.</text>
</comment>
<dbReference type="GO" id="GO:1990904">
    <property type="term" value="C:ribonucleoprotein complex"/>
    <property type="evidence" value="ECO:0007669"/>
    <property type="project" value="UniProtKB-KW"/>
</dbReference>
<dbReference type="SMART" id="SM00739">
    <property type="entry name" value="KOW"/>
    <property type="match status" value="1"/>
</dbReference>
<dbReference type="PANTHER" id="PTHR12903">
    <property type="entry name" value="MITOCHONDRIAL RIBOSOMAL PROTEIN L24"/>
    <property type="match status" value="1"/>
</dbReference>
<dbReference type="SUPFAM" id="SSF50104">
    <property type="entry name" value="Translation proteins SH3-like domain"/>
    <property type="match status" value="1"/>
</dbReference>
<comment type="subcellular location">
    <subcellularLocation>
        <location evidence="1">Mitochondrion</location>
    </subcellularLocation>
</comment>
<evidence type="ECO:0000256" key="9">
    <source>
        <dbReference type="RuleBase" id="RU003477"/>
    </source>
</evidence>
<dbReference type="NCBIfam" id="TIGR01079">
    <property type="entry name" value="rplX_bact"/>
    <property type="match status" value="1"/>
</dbReference>
<keyword evidence="5" id="KW-0496">Mitochondrion</keyword>
<evidence type="ECO:0000256" key="7">
    <source>
        <dbReference type="ARBA" id="ARBA00035283"/>
    </source>
</evidence>
<feature type="domain" description="KOW" evidence="10">
    <location>
        <begin position="88"/>
        <end position="115"/>
    </location>
</feature>
<accession>A0A9Q0NGY9</accession>
<keyword evidence="12" id="KW-1185">Reference proteome</keyword>
<evidence type="ECO:0000256" key="2">
    <source>
        <dbReference type="ARBA" id="ARBA00010618"/>
    </source>
</evidence>
<dbReference type="InterPro" id="IPR005825">
    <property type="entry name" value="Ribosomal_uL24_CS"/>
</dbReference>
<evidence type="ECO:0000256" key="6">
    <source>
        <dbReference type="ARBA" id="ARBA00023274"/>
    </source>
</evidence>
<dbReference type="Pfam" id="PF00467">
    <property type="entry name" value="KOW"/>
    <property type="match status" value="1"/>
</dbReference>
<dbReference type="Gene3D" id="2.30.30.30">
    <property type="match status" value="1"/>
</dbReference>
<dbReference type="CDD" id="cd06089">
    <property type="entry name" value="KOW_RPL26"/>
    <property type="match status" value="1"/>
</dbReference>
<name>A0A9Q0NGY9_9DIPT</name>
<dbReference type="EMBL" id="WJQU01000001">
    <property type="protein sequence ID" value="KAJ6650102.1"/>
    <property type="molecule type" value="Genomic_DNA"/>
</dbReference>
<reference evidence="11" key="1">
    <citation type="submission" date="2022-07" db="EMBL/GenBank/DDBJ databases">
        <authorList>
            <person name="Trinca V."/>
            <person name="Uliana J.V.C."/>
            <person name="Torres T.T."/>
            <person name="Ward R.J."/>
            <person name="Monesi N."/>
        </authorList>
    </citation>
    <scope>NUCLEOTIDE SEQUENCE</scope>
    <source>
        <strain evidence="11">HSMRA1968</strain>
        <tissue evidence="11">Whole embryos</tissue>
    </source>
</reference>
<keyword evidence="3" id="KW-0809">Transit peptide</keyword>
<dbReference type="AlphaFoldDB" id="A0A9Q0NGY9"/>
<dbReference type="Pfam" id="PF17136">
    <property type="entry name" value="ribosomal_L24"/>
    <property type="match status" value="1"/>
</dbReference>
<dbReference type="GO" id="GO:0005840">
    <property type="term" value="C:ribosome"/>
    <property type="evidence" value="ECO:0007669"/>
    <property type="project" value="UniProtKB-KW"/>
</dbReference>
<dbReference type="GO" id="GO:0006412">
    <property type="term" value="P:translation"/>
    <property type="evidence" value="ECO:0007669"/>
    <property type="project" value="InterPro"/>
</dbReference>
<dbReference type="FunFam" id="2.30.30.30:FF:000032">
    <property type="entry name" value="39S ribosomal protein L24, mitochondrial"/>
    <property type="match status" value="1"/>
</dbReference>
<keyword evidence="6 9" id="KW-0687">Ribonucleoprotein</keyword>
<dbReference type="GO" id="GO:0003735">
    <property type="term" value="F:structural constituent of ribosome"/>
    <property type="evidence" value="ECO:0007669"/>
    <property type="project" value="InterPro"/>
</dbReference>
<evidence type="ECO:0000259" key="10">
    <source>
        <dbReference type="SMART" id="SM00739"/>
    </source>
</evidence>
<dbReference type="InterPro" id="IPR014722">
    <property type="entry name" value="Rib_uL2_dom2"/>
</dbReference>
<dbReference type="GO" id="GO:0005739">
    <property type="term" value="C:mitochondrion"/>
    <property type="evidence" value="ECO:0007669"/>
    <property type="project" value="UniProtKB-SubCell"/>
</dbReference>
<evidence type="ECO:0000256" key="4">
    <source>
        <dbReference type="ARBA" id="ARBA00022980"/>
    </source>
</evidence>
<dbReference type="InterPro" id="IPR003256">
    <property type="entry name" value="Ribosomal_uL24"/>
</dbReference>
<dbReference type="PROSITE" id="PS01108">
    <property type="entry name" value="RIBOSOMAL_L24"/>
    <property type="match status" value="1"/>
</dbReference>
<dbReference type="InterPro" id="IPR041988">
    <property type="entry name" value="Ribosomal_uL24_KOW"/>
</dbReference>
<gene>
    <name evidence="11" type="primary">mRpL24</name>
    <name evidence="11" type="ORF">Bhyg_05346</name>
</gene>
<evidence type="ECO:0000256" key="1">
    <source>
        <dbReference type="ARBA" id="ARBA00004173"/>
    </source>
</evidence>
<evidence type="ECO:0000313" key="12">
    <source>
        <dbReference type="Proteomes" id="UP001151699"/>
    </source>
</evidence>
<dbReference type="HAMAP" id="MF_01326_B">
    <property type="entry name" value="Ribosomal_uL24_B"/>
    <property type="match status" value="1"/>
</dbReference>
<sequence>MRITSQFFRKVGDITKKFSNFPDSYIKRSMEEVHWRTPRGKPNYLPRTVERTKFRFTTNRPWTSQFKQQNMTGTMRKKVFLEPIEEWSYFKGDRVEVLVGRDKGKQGIVKQVIQERNWVIVEGLNCHLRKVGKDKDFPGVVIKSEAPLLVTNQVALVDPSDLLSTAFDWRYTEEGEKVRVSLRTGRIIPLPKSMEETADYKSKGAYVEREKDTTGTVASEITFEPKLCTFEMDIMKEMGIVEERIPGKTFWY</sequence>
<organism evidence="11 12">
    <name type="scientific">Pseudolycoriella hygida</name>
    <dbReference type="NCBI Taxonomy" id="35572"/>
    <lineage>
        <taxon>Eukaryota</taxon>
        <taxon>Metazoa</taxon>
        <taxon>Ecdysozoa</taxon>
        <taxon>Arthropoda</taxon>
        <taxon>Hexapoda</taxon>
        <taxon>Insecta</taxon>
        <taxon>Pterygota</taxon>
        <taxon>Neoptera</taxon>
        <taxon>Endopterygota</taxon>
        <taxon>Diptera</taxon>
        <taxon>Nematocera</taxon>
        <taxon>Sciaroidea</taxon>
        <taxon>Sciaridae</taxon>
        <taxon>Pseudolycoriella</taxon>
    </lineage>
</organism>
<evidence type="ECO:0000313" key="11">
    <source>
        <dbReference type="EMBL" id="KAJ6650102.1"/>
    </source>
</evidence>
<keyword evidence="4 9" id="KW-0689">Ribosomal protein</keyword>
<dbReference type="InterPro" id="IPR057264">
    <property type="entry name" value="Ribosomal_uL24_C"/>
</dbReference>
<proteinExistence type="inferred from homology"/>
<protein>
    <recommendedName>
        <fullName evidence="7">Large ribosomal subunit protein uL24m</fullName>
    </recommendedName>
    <alternativeName>
        <fullName evidence="8">39S ribosomal protein L24, mitochondrial</fullName>
    </alternativeName>
</protein>
<dbReference type="InterPro" id="IPR008991">
    <property type="entry name" value="Translation_prot_SH3-like_sf"/>
</dbReference>
<dbReference type="OrthoDB" id="359154at2759"/>
<comment type="similarity">
    <text evidence="2 9">Belongs to the universal ribosomal protein uL24 family.</text>
</comment>
<dbReference type="GO" id="GO:0003723">
    <property type="term" value="F:RNA binding"/>
    <property type="evidence" value="ECO:0007669"/>
    <property type="project" value="InterPro"/>
</dbReference>
<evidence type="ECO:0000256" key="8">
    <source>
        <dbReference type="ARBA" id="ARBA00035357"/>
    </source>
</evidence>
<dbReference type="InterPro" id="IPR005824">
    <property type="entry name" value="KOW"/>
</dbReference>
<dbReference type="Proteomes" id="UP001151699">
    <property type="component" value="Chromosome A"/>
</dbReference>